<comment type="caution">
    <text evidence="2">The sequence shown here is derived from an EMBL/GenBank/DDBJ whole genome shotgun (WGS) entry which is preliminary data.</text>
</comment>
<evidence type="ECO:0000313" key="2">
    <source>
        <dbReference type="EMBL" id="OMJ94168.1"/>
    </source>
</evidence>
<dbReference type="EMBL" id="MPUH01000030">
    <property type="protein sequence ID" value="OMJ94168.1"/>
    <property type="molecule type" value="Genomic_DNA"/>
</dbReference>
<evidence type="ECO:0000313" key="3">
    <source>
        <dbReference type="Proteomes" id="UP000187209"/>
    </source>
</evidence>
<dbReference type="PROSITE" id="PS50003">
    <property type="entry name" value="PH_DOMAIN"/>
    <property type="match status" value="1"/>
</dbReference>
<feature type="domain" description="PH" evidence="1">
    <location>
        <begin position="121"/>
        <end position="227"/>
    </location>
</feature>
<dbReference type="Pfam" id="PF16457">
    <property type="entry name" value="PH_12"/>
    <property type="match status" value="1"/>
</dbReference>
<protein>
    <recommendedName>
        <fullName evidence="1">PH domain-containing protein</fullName>
    </recommendedName>
</protein>
<accession>A0A1R2CYU6</accession>
<dbReference type="InterPro" id="IPR011993">
    <property type="entry name" value="PH-like_dom_sf"/>
</dbReference>
<organism evidence="2 3">
    <name type="scientific">Stentor coeruleus</name>
    <dbReference type="NCBI Taxonomy" id="5963"/>
    <lineage>
        <taxon>Eukaryota</taxon>
        <taxon>Sar</taxon>
        <taxon>Alveolata</taxon>
        <taxon>Ciliophora</taxon>
        <taxon>Postciliodesmatophora</taxon>
        <taxon>Heterotrichea</taxon>
        <taxon>Heterotrichida</taxon>
        <taxon>Stentoridae</taxon>
        <taxon>Stentor</taxon>
    </lineage>
</organism>
<dbReference type="SUPFAM" id="SSF50729">
    <property type="entry name" value="PH domain-like"/>
    <property type="match status" value="1"/>
</dbReference>
<dbReference type="OrthoDB" id="5981550at2759"/>
<evidence type="ECO:0000259" key="1">
    <source>
        <dbReference type="PROSITE" id="PS50003"/>
    </source>
</evidence>
<reference evidence="2 3" key="1">
    <citation type="submission" date="2016-11" db="EMBL/GenBank/DDBJ databases">
        <title>The macronuclear genome of Stentor coeruleus: a giant cell with tiny introns.</title>
        <authorList>
            <person name="Slabodnick M."/>
            <person name="Ruby J.G."/>
            <person name="Reiff S.B."/>
            <person name="Swart E.C."/>
            <person name="Gosai S."/>
            <person name="Prabakaran S."/>
            <person name="Witkowska E."/>
            <person name="Larue G.E."/>
            <person name="Fisher S."/>
            <person name="Freeman R.M."/>
            <person name="Gunawardena J."/>
            <person name="Chu W."/>
            <person name="Stover N.A."/>
            <person name="Gregory B.D."/>
            <person name="Nowacki M."/>
            <person name="Derisi J."/>
            <person name="Roy S.W."/>
            <person name="Marshall W.F."/>
            <person name="Sood P."/>
        </authorList>
    </citation>
    <scope>NUCLEOTIDE SEQUENCE [LARGE SCALE GENOMIC DNA]</scope>
    <source>
        <strain evidence="2">WM001</strain>
    </source>
</reference>
<name>A0A1R2CYU6_9CILI</name>
<gene>
    <name evidence="2" type="ORF">SteCoe_2649</name>
</gene>
<proteinExistence type="predicted"/>
<dbReference type="InterPro" id="IPR001849">
    <property type="entry name" value="PH_domain"/>
</dbReference>
<sequence>MDVDLLELDPIPLDDVSEDKFAITVEYDGKKTHVSWYKGISSKDIEDAILCACDSIIDQGFTLTDSSGFPVSFGEIVPEGHYLILPGNEIKGKEKIMGDRLRRITVEIPPMKHIEALRAIEIMKNGSNLLKHTRNSMPHIRLFQLTENCKHLMWYSSGKSQEKASLLIENIYDIKTGQLTETFINYPIPALEHLSFSLIHTKGSLDITCRDEREYDFWVLGFKALIFQNKDFLVSKQVLISHSRRFIEFLKQNKFYSATEALYKEPETKKLEECIVRKSMSREDISVKLMKIHNKLTNLAEKILDLPNDIYAYEVRKESLDAYGGEYNELYLDDDNTEELFHTEQQRVTDLNTTCRNKLVKLETEFANKFGIPEYHDTAEFEIELWRLEVDVENLNDIVSRIEKSTDDKWGKKFKSWIKDLF</sequence>
<dbReference type="Gene3D" id="2.30.29.30">
    <property type="entry name" value="Pleckstrin-homology domain (PH domain)/Phosphotyrosine-binding domain (PTB)"/>
    <property type="match status" value="1"/>
</dbReference>
<dbReference type="CDD" id="cd13365">
    <property type="entry name" value="PH_PLC_plant-like"/>
    <property type="match status" value="1"/>
</dbReference>
<dbReference type="Proteomes" id="UP000187209">
    <property type="component" value="Unassembled WGS sequence"/>
</dbReference>
<dbReference type="AlphaFoldDB" id="A0A1R2CYU6"/>
<keyword evidence="3" id="KW-1185">Reference proteome</keyword>